<dbReference type="PANTHER" id="PTHR43877">
    <property type="entry name" value="AMINOALKYLPHOSPHONATE N-ACETYLTRANSFERASE-RELATED-RELATED"/>
    <property type="match status" value="1"/>
</dbReference>
<reference evidence="4" key="1">
    <citation type="submission" date="2023-05" db="EMBL/GenBank/DDBJ databases">
        <title>Complete genome sequence of Agrobacterium larrymoorei CFBP5477.</title>
        <authorList>
            <person name="Yen H.-C."/>
            <person name="Chou L."/>
            <person name="Lin Y.-C."/>
            <person name="Lai E.-M."/>
            <person name="Kuo C.-H."/>
        </authorList>
    </citation>
    <scope>NUCLEOTIDE SEQUENCE</scope>
    <source>
        <strain evidence="4">CFBP5477</strain>
    </source>
</reference>
<dbReference type="EMBL" id="CP124733">
    <property type="protein sequence ID" value="WHA42021.1"/>
    <property type="molecule type" value="Genomic_DNA"/>
</dbReference>
<dbReference type="Pfam" id="PF00583">
    <property type="entry name" value="Acetyltransf_1"/>
    <property type="match status" value="1"/>
</dbReference>
<name>A0AAF0HCW5_9HYPH</name>
<gene>
    <name evidence="4" type="ORF">CFBP5477_005160</name>
</gene>
<dbReference type="Proteomes" id="UP000298664">
    <property type="component" value="Chromosome Circular"/>
</dbReference>
<sequence length="176" mass="19785">MHFSIRRAELRDAADIARLHVEVWRQTYRGLAPQDAYAALDESRRHEMWKSKLCATDPHEIALVAESEAQLIGIGAAGPPSDTVFGKRAEIKHLYIHSSAKRRGVGTQILSKLASHMKMCGYGSAALSVVRGNEQAELFYRARKGEIIGEFVDPGPLWRSHNLVYAWDDINELIFQ</sequence>
<proteinExistence type="predicted"/>
<evidence type="ECO:0000313" key="4">
    <source>
        <dbReference type="EMBL" id="WHA42021.1"/>
    </source>
</evidence>
<protein>
    <submittedName>
        <fullName evidence="4">GNAT family N-acetyltransferase</fullName>
    </submittedName>
</protein>
<dbReference type="InterPro" id="IPR000182">
    <property type="entry name" value="GNAT_dom"/>
</dbReference>
<dbReference type="GO" id="GO:0016747">
    <property type="term" value="F:acyltransferase activity, transferring groups other than amino-acyl groups"/>
    <property type="evidence" value="ECO:0007669"/>
    <property type="project" value="InterPro"/>
</dbReference>
<dbReference type="AlphaFoldDB" id="A0AAF0HCW5"/>
<dbReference type="RefSeq" id="WP_197736747.1">
    <property type="nucleotide sequence ID" value="NZ_CP124733.1"/>
</dbReference>
<evidence type="ECO:0000259" key="3">
    <source>
        <dbReference type="PROSITE" id="PS51186"/>
    </source>
</evidence>
<feature type="domain" description="N-acetyltransferase" evidence="3">
    <location>
        <begin position="3"/>
        <end position="170"/>
    </location>
</feature>
<dbReference type="InterPro" id="IPR016181">
    <property type="entry name" value="Acyl_CoA_acyltransferase"/>
</dbReference>
<dbReference type="InterPro" id="IPR050832">
    <property type="entry name" value="Bact_Acetyltransf"/>
</dbReference>
<evidence type="ECO:0000256" key="2">
    <source>
        <dbReference type="ARBA" id="ARBA00023315"/>
    </source>
</evidence>
<organism evidence="4 5">
    <name type="scientific">Agrobacterium larrymoorei</name>
    <dbReference type="NCBI Taxonomy" id="160699"/>
    <lineage>
        <taxon>Bacteria</taxon>
        <taxon>Pseudomonadati</taxon>
        <taxon>Pseudomonadota</taxon>
        <taxon>Alphaproteobacteria</taxon>
        <taxon>Hyphomicrobiales</taxon>
        <taxon>Rhizobiaceae</taxon>
        <taxon>Rhizobium/Agrobacterium group</taxon>
        <taxon>Agrobacterium</taxon>
    </lineage>
</organism>
<dbReference type="PROSITE" id="PS51186">
    <property type="entry name" value="GNAT"/>
    <property type="match status" value="1"/>
</dbReference>
<evidence type="ECO:0000313" key="5">
    <source>
        <dbReference type="Proteomes" id="UP000298664"/>
    </source>
</evidence>
<dbReference type="CDD" id="cd04301">
    <property type="entry name" value="NAT_SF"/>
    <property type="match status" value="1"/>
</dbReference>
<dbReference type="Gene3D" id="3.40.630.30">
    <property type="match status" value="1"/>
</dbReference>
<keyword evidence="1" id="KW-0808">Transferase</keyword>
<keyword evidence="2" id="KW-0012">Acyltransferase</keyword>
<evidence type="ECO:0000256" key="1">
    <source>
        <dbReference type="ARBA" id="ARBA00022679"/>
    </source>
</evidence>
<accession>A0AAF0HCW5</accession>
<dbReference type="SUPFAM" id="SSF55729">
    <property type="entry name" value="Acyl-CoA N-acyltransferases (Nat)"/>
    <property type="match status" value="1"/>
</dbReference>